<keyword evidence="1" id="KW-0175">Coiled coil</keyword>
<dbReference type="AlphaFoldDB" id="A0A5K1K599"/>
<dbReference type="EMBL" id="LR729061">
    <property type="protein sequence ID" value="VWP01047.1"/>
    <property type="molecule type" value="Genomic_DNA"/>
</dbReference>
<feature type="compositionally biased region" description="Basic and acidic residues" evidence="2">
    <location>
        <begin position="234"/>
        <end position="252"/>
    </location>
</feature>
<feature type="region of interest" description="Disordered" evidence="2">
    <location>
        <begin position="233"/>
        <end position="286"/>
    </location>
</feature>
<gene>
    <name evidence="3" type="primary">Q5A7M9</name>
</gene>
<feature type="region of interest" description="Disordered" evidence="2">
    <location>
        <begin position="303"/>
        <end position="333"/>
    </location>
</feature>
<feature type="compositionally biased region" description="Polar residues" evidence="2">
    <location>
        <begin position="306"/>
        <end position="316"/>
    </location>
</feature>
<organism evidence="3">
    <name type="scientific">Ganoderma boninense</name>
    <dbReference type="NCBI Taxonomy" id="34458"/>
    <lineage>
        <taxon>Eukaryota</taxon>
        <taxon>Fungi</taxon>
        <taxon>Dikarya</taxon>
        <taxon>Basidiomycota</taxon>
        <taxon>Agaricomycotina</taxon>
        <taxon>Agaricomycetes</taxon>
        <taxon>Polyporales</taxon>
        <taxon>Polyporaceae</taxon>
        <taxon>Ganoderma</taxon>
    </lineage>
</organism>
<feature type="region of interest" description="Disordered" evidence="2">
    <location>
        <begin position="690"/>
        <end position="723"/>
    </location>
</feature>
<accession>A0A5K1K599</accession>
<feature type="compositionally biased region" description="Polar residues" evidence="2">
    <location>
        <begin position="90"/>
        <end position="101"/>
    </location>
</feature>
<protein>
    <submittedName>
        <fullName evidence="3">Glycerol-1-phosphatase</fullName>
    </submittedName>
</protein>
<sequence length="723" mass="79298">MRTRRRKREREASVSEEQVPESLSGMYSFVYLTHWNPAVPMRLHGANTEPKISSAATEETTDEAQQDIPHRTEGTSTHATASKRSRHAQSPKNHALSSANSLDAIDGTLSPSIPTSQLVHSSPSPPQTRATRPQNKFRRPALDVGLDWKAAQREREVTAMAKANKKAENERKKAEKIEHTELRKSGMAQIVQLEEARERRDREEDAHLNGTVAACRTHGVSSSDIRGALSAWNESHEDGSGGKSGSDFKDEESLSSSESSTGEGDDSPVPQRKKVKTNAQRKHERQVCIRGEIDAAKQALPASDAVGNNASRQNLRPLTLPPTAAVDPHSRNNMPMNLRSTASTPAPNTNPMPAFRIRAAGAPSSSGFALSPCPLSPASLPSDEDIGGLSDNHVAISRASATRGRTAAKAPVSGHVSQVPIAHLLMLSFHDPALHPQSLSVSYIEPEPPAKPRIKRTPKSEMDASNSLLADHLDDWVCPTFKTILMPTVLDHYGAQEDPWTLEVEKRAKGRQTGQDQPISLPVTQPNNPQDLLSVLKDMVSSLYLYHFGEVESNDLLVRVADIKKWADSAIDADTRFAFWETPPTRQDPAPHGNLLSTFVLSTFALHLKATAGSHFEERPPPVAALSLTLATIDFAFAQYSSGEYVASKMQWDNVRGGEATEWYLEDTVKPTLKKPDRWSQLMERAQEFSAKHVADNGDGVEAPRRRKPRRVLDSSPIRAESP</sequence>
<feature type="compositionally biased region" description="Polar residues" evidence="2">
    <location>
        <begin position="109"/>
        <end position="134"/>
    </location>
</feature>
<feature type="region of interest" description="Disordered" evidence="2">
    <location>
        <begin position="49"/>
        <end position="144"/>
    </location>
</feature>
<proteinExistence type="predicted"/>
<feature type="region of interest" description="Disordered" evidence="2">
    <location>
        <begin position="507"/>
        <end position="526"/>
    </location>
</feature>
<feature type="compositionally biased region" description="Basic residues" evidence="2">
    <location>
        <begin position="271"/>
        <end position="284"/>
    </location>
</feature>
<feature type="coiled-coil region" evidence="1">
    <location>
        <begin position="150"/>
        <end position="180"/>
    </location>
</feature>
<evidence type="ECO:0000256" key="1">
    <source>
        <dbReference type="SAM" id="Coils"/>
    </source>
</evidence>
<name>A0A5K1K599_9APHY</name>
<feature type="compositionally biased region" description="Polar residues" evidence="2">
    <location>
        <begin position="512"/>
        <end position="526"/>
    </location>
</feature>
<feature type="region of interest" description="Disordered" evidence="2">
    <location>
        <begin position="1"/>
        <end position="20"/>
    </location>
</feature>
<evidence type="ECO:0000313" key="3">
    <source>
        <dbReference type="EMBL" id="VWP01047.1"/>
    </source>
</evidence>
<reference evidence="3" key="1">
    <citation type="submission" date="2019-10" db="EMBL/GenBank/DDBJ databases">
        <authorList>
            <person name="Nor Muhammad N."/>
        </authorList>
    </citation>
    <scope>NUCLEOTIDE SEQUENCE</scope>
</reference>
<evidence type="ECO:0000256" key="2">
    <source>
        <dbReference type="SAM" id="MobiDB-lite"/>
    </source>
</evidence>